<keyword evidence="18" id="KW-1185">Reference proteome</keyword>
<evidence type="ECO:0000256" key="3">
    <source>
        <dbReference type="ARBA" id="ARBA00022448"/>
    </source>
</evidence>
<evidence type="ECO:0000259" key="16">
    <source>
        <dbReference type="Pfam" id="PF07715"/>
    </source>
</evidence>
<evidence type="ECO:0000256" key="1">
    <source>
        <dbReference type="ARBA" id="ARBA00004571"/>
    </source>
</evidence>
<keyword evidence="6 14" id="KW-0732">Signal</keyword>
<reference evidence="17 18" key="1">
    <citation type="submission" date="2006-02" db="EMBL/GenBank/DDBJ databases">
        <authorList>
            <person name="Moran M.A."/>
            <person name="Kjelleberg S."/>
            <person name="Egan S."/>
            <person name="Saunders N."/>
            <person name="Thomas T."/>
            <person name="Ferriera S."/>
            <person name="Johnson J."/>
            <person name="Kravitz S."/>
            <person name="Halpern A."/>
            <person name="Remington K."/>
            <person name="Beeson K."/>
            <person name="Tran B."/>
            <person name="Rogers Y.-H."/>
            <person name="Friedman R."/>
            <person name="Venter J.C."/>
        </authorList>
    </citation>
    <scope>NUCLEOTIDE SEQUENCE [LARGE SCALE GENOMIC DNA]</scope>
    <source>
        <strain evidence="17 18">D2</strain>
    </source>
</reference>
<keyword evidence="3 11" id="KW-0813">Transport</keyword>
<dbReference type="Proteomes" id="UP000006201">
    <property type="component" value="Unassembled WGS sequence"/>
</dbReference>
<evidence type="ECO:0000256" key="4">
    <source>
        <dbReference type="ARBA" id="ARBA00022452"/>
    </source>
</evidence>
<evidence type="ECO:0000256" key="9">
    <source>
        <dbReference type="ARBA" id="ARBA00023170"/>
    </source>
</evidence>
<dbReference type="InterPro" id="IPR010917">
    <property type="entry name" value="TonB_rcpt_CS"/>
</dbReference>
<name>A4C399_9GAMM</name>
<keyword evidence="9 17" id="KW-0675">Receptor</keyword>
<dbReference type="OrthoDB" id="9764669at2"/>
<accession>A4C399</accession>
<evidence type="ECO:0000259" key="15">
    <source>
        <dbReference type="Pfam" id="PF00593"/>
    </source>
</evidence>
<dbReference type="RefSeq" id="WP_009836332.1">
    <property type="nucleotide sequence ID" value="NZ_AAOH01000001.1"/>
</dbReference>
<comment type="similarity">
    <text evidence="2">Belongs to the TonB-dependent receptor family. Hemoglobin/haptoglobin binding protein subfamily.</text>
</comment>
<dbReference type="InterPro" id="IPR012910">
    <property type="entry name" value="Plug_dom"/>
</dbReference>
<feature type="chain" id="PRO_5002665634" evidence="14">
    <location>
        <begin position="28"/>
        <end position="782"/>
    </location>
</feature>
<evidence type="ECO:0000256" key="5">
    <source>
        <dbReference type="ARBA" id="ARBA00022692"/>
    </source>
</evidence>
<dbReference type="Pfam" id="PF00593">
    <property type="entry name" value="TonB_dep_Rec_b-barrel"/>
    <property type="match status" value="1"/>
</dbReference>
<dbReference type="GO" id="GO:0009279">
    <property type="term" value="C:cell outer membrane"/>
    <property type="evidence" value="ECO:0007669"/>
    <property type="project" value="UniProtKB-SubCell"/>
</dbReference>
<sequence>MTLPSQNPRALGIFSLGLMAISSIAYAKNNHAELDLFADINIEELLNITVSSASGLNETLRNAPAAMVIVSAKDISQRGYRSIEDVLMNLPGFDNSITYGNSNFTSYQRGYRTPFTQRTLVLLNGIVDNHLWTQEASLTSTYPISNIERIEILYGPASAVYGANAFSGVINIITKQAAQTLKNEHIQTVKVSKGSFNSDSIELSLAGASQAWQYNLSANLLQSDEPDIDDFAPWGYLSNEMLSNRAIWGPIVADQSLAQQCASDACPQRGYKHNYGQYHDSSRNWGLLADASYNNFTAGLILWQLNNGYGVYYPSDRAQPGSAWQRNSKQYYLKHYGQLTSQLKTKTLALYRENRLWGDWAEAYPVNPDLNTQNVLSAVSLSKWNSISNSWLVQQDYEWQRSEQLTFSAGLKYQEKSLTKAYEVCGYWEGSFCSTSTLSGVVLSTETSISKPSNPAYKMPADNLIKIKDKGLYLQGIWQLAQWRLNAGARYDHNSIYGSTVNPRLSAIHFLSDKSTLKLIYGEAFQEPSAAQLWGGWNGRAANENLKPEQVKNLELIYMFQQPNWLHDFSLFSARYDDVIKEEAENAGHRQNYGFEYRGQFKFDNPWYRHSAISGHIYYTYTKALSSVSYDHNIAAWVGEGVEQCALLTPTTYNPCQDQNIDVGDIAPHKINANLNIPLHERLNLNIGANWVSSKKLYLRNPLRDQQQDNASYLTLDTNLNYQIDNLLVGVRIKNLLDKQHYHSGVEAASSGNDFSQRSQGWHNSLIPQVGRNFVLSITITF</sequence>
<dbReference type="GO" id="GO:0044718">
    <property type="term" value="P:siderophore transmembrane transport"/>
    <property type="evidence" value="ECO:0007669"/>
    <property type="project" value="TreeGrafter"/>
</dbReference>
<dbReference type="EMBL" id="AAOH01000001">
    <property type="protein sequence ID" value="EAR30031.1"/>
    <property type="molecule type" value="Genomic_DNA"/>
</dbReference>
<dbReference type="SUPFAM" id="SSF56935">
    <property type="entry name" value="Porins"/>
    <property type="match status" value="1"/>
</dbReference>
<feature type="domain" description="TonB-dependent receptor-like beta-barrel" evidence="15">
    <location>
        <begin position="454"/>
        <end position="736"/>
    </location>
</feature>
<keyword evidence="4 11" id="KW-1134">Transmembrane beta strand</keyword>
<dbReference type="Pfam" id="PF07715">
    <property type="entry name" value="Plug"/>
    <property type="match status" value="1"/>
</dbReference>
<feature type="short sequence motif" description="TonB C-terminal box" evidence="12">
    <location>
        <begin position="765"/>
        <end position="782"/>
    </location>
</feature>
<comment type="subcellular location">
    <subcellularLocation>
        <location evidence="1 11">Cell outer membrane</location>
        <topology evidence="1 11">Multi-pass membrane protein</topology>
    </subcellularLocation>
</comment>
<evidence type="ECO:0000256" key="2">
    <source>
        <dbReference type="ARBA" id="ARBA00008143"/>
    </source>
</evidence>
<dbReference type="Gene3D" id="2.40.170.20">
    <property type="entry name" value="TonB-dependent receptor, beta-barrel domain"/>
    <property type="match status" value="1"/>
</dbReference>
<dbReference type="HOGENOM" id="CLU_008287_18_0_6"/>
<evidence type="ECO:0000256" key="6">
    <source>
        <dbReference type="ARBA" id="ARBA00022729"/>
    </source>
</evidence>
<keyword evidence="7 13" id="KW-0798">TonB box</keyword>
<keyword evidence="10 11" id="KW-0998">Cell outer membrane</keyword>
<organism evidence="17 18">
    <name type="scientific">Pseudoalteromonas tunicata D2</name>
    <dbReference type="NCBI Taxonomy" id="87626"/>
    <lineage>
        <taxon>Bacteria</taxon>
        <taxon>Pseudomonadati</taxon>
        <taxon>Pseudomonadota</taxon>
        <taxon>Gammaproteobacteria</taxon>
        <taxon>Alteromonadales</taxon>
        <taxon>Pseudoalteromonadaceae</taxon>
        <taxon>Pseudoalteromonas</taxon>
    </lineage>
</organism>
<evidence type="ECO:0000256" key="13">
    <source>
        <dbReference type="RuleBase" id="RU003357"/>
    </source>
</evidence>
<dbReference type="Gene3D" id="2.170.130.10">
    <property type="entry name" value="TonB-dependent receptor, plug domain"/>
    <property type="match status" value="1"/>
</dbReference>
<dbReference type="GO" id="GO:0015344">
    <property type="term" value="F:siderophore uptake transmembrane transporter activity"/>
    <property type="evidence" value="ECO:0007669"/>
    <property type="project" value="TreeGrafter"/>
</dbReference>
<keyword evidence="5 11" id="KW-0812">Transmembrane</keyword>
<comment type="caution">
    <text evidence="17">The sequence shown here is derived from an EMBL/GenBank/DDBJ whole genome shotgun (WGS) entry which is preliminary data.</text>
</comment>
<dbReference type="PROSITE" id="PS52016">
    <property type="entry name" value="TONB_DEPENDENT_REC_3"/>
    <property type="match status" value="1"/>
</dbReference>
<evidence type="ECO:0000256" key="8">
    <source>
        <dbReference type="ARBA" id="ARBA00023136"/>
    </source>
</evidence>
<gene>
    <name evidence="17" type="ORF">PTD2_00641</name>
</gene>
<evidence type="ECO:0000256" key="10">
    <source>
        <dbReference type="ARBA" id="ARBA00023237"/>
    </source>
</evidence>
<dbReference type="PANTHER" id="PTHR30069:SF29">
    <property type="entry name" value="HEMOGLOBIN AND HEMOGLOBIN-HAPTOGLOBIN-BINDING PROTEIN 1-RELATED"/>
    <property type="match status" value="1"/>
</dbReference>
<dbReference type="InterPro" id="IPR036942">
    <property type="entry name" value="Beta-barrel_TonB_sf"/>
</dbReference>
<dbReference type="AlphaFoldDB" id="A4C399"/>
<dbReference type="InterPro" id="IPR039426">
    <property type="entry name" value="TonB-dep_rcpt-like"/>
</dbReference>
<dbReference type="STRING" id="87626.PTD2_00641"/>
<dbReference type="InterPro" id="IPR000531">
    <property type="entry name" value="Beta-barrel_TonB"/>
</dbReference>
<dbReference type="PROSITE" id="PS01156">
    <property type="entry name" value="TONB_DEPENDENT_REC_2"/>
    <property type="match status" value="1"/>
</dbReference>
<feature type="signal peptide" evidence="14">
    <location>
        <begin position="1"/>
        <end position="27"/>
    </location>
</feature>
<evidence type="ECO:0000256" key="14">
    <source>
        <dbReference type="SAM" id="SignalP"/>
    </source>
</evidence>
<evidence type="ECO:0000313" key="17">
    <source>
        <dbReference type="EMBL" id="EAR30031.1"/>
    </source>
</evidence>
<feature type="domain" description="TonB-dependent receptor plug" evidence="16">
    <location>
        <begin position="60"/>
        <end position="169"/>
    </location>
</feature>
<proteinExistence type="inferred from homology"/>
<evidence type="ECO:0000256" key="7">
    <source>
        <dbReference type="ARBA" id="ARBA00023077"/>
    </source>
</evidence>
<evidence type="ECO:0000256" key="11">
    <source>
        <dbReference type="PROSITE-ProRule" id="PRU01360"/>
    </source>
</evidence>
<dbReference type="InterPro" id="IPR037066">
    <property type="entry name" value="Plug_dom_sf"/>
</dbReference>
<evidence type="ECO:0000313" key="18">
    <source>
        <dbReference type="Proteomes" id="UP000006201"/>
    </source>
</evidence>
<dbReference type="PANTHER" id="PTHR30069">
    <property type="entry name" value="TONB-DEPENDENT OUTER MEMBRANE RECEPTOR"/>
    <property type="match status" value="1"/>
</dbReference>
<evidence type="ECO:0000256" key="12">
    <source>
        <dbReference type="PROSITE-ProRule" id="PRU10144"/>
    </source>
</evidence>
<keyword evidence="8 11" id="KW-0472">Membrane</keyword>
<protein>
    <submittedName>
        <fullName evidence="17">Putative exogenous ferric siderophore receptor Iha adhesin</fullName>
    </submittedName>
</protein>
<dbReference type="eggNOG" id="COG4771">
    <property type="taxonomic scope" value="Bacteria"/>
</dbReference>